<accession>A0A848G081</accession>
<organism evidence="3 4">
    <name type="scientific">Zoogloea dura</name>
    <dbReference type="NCBI Taxonomy" id="2728840"/>
    <lineage>
        <taxon>Bacteria</taxon>
        <taxon>Pseudomonadati</taxon>
        <taxon>Pseudomonadota</taxon>
        <taxon>Betaproteobacteria</taxon>
        <taxon>Rhodocyclales</taxon>
        <taxon>Zoogloeaceae</taxon>
        <taxon>Zoogloea</taxon>
    </lineage>
</organism>
<dbReference type="PANTHER" id="PTHR48081:SF33">
    <property type="entry name" value="KYNURENINE FORMAMIDASE"/>
    <property type="match status" value="1"/>
</dbReference>
<dbReference type="PANTHER" id="PTHR48081">
    <property type="entry name" value="AB HYDROLASE SUPERFAMILY PROTEIN C4A8.06C"/>
    <property type="match status" value="1"/>
</dbReference>
<keyword evidence="4" id="KW-1185">Reference proteome</keyword>
<keyword evidence="1 3" id="KW-0378">Hydrolase</keyword>
<protein>
    <submittedName>
        <fullName evidence="3">Alpha/beta hydrolase</fullName>
    </submittedName>
</protein>
<feature type="domain" description="BD-FAE-like" evidence="2">
    <location>
        <begin position="62"/>
        <end position="167"/>
    </location>
</feature>
<dbReference type="InterPro" id="IPR029058">
    <property type="entry name" value="AB_hydrolase_fold"/>
</dbReference>
<dbReference type="InterPro" id="IPR049492">
    <property type="entry name" value="BD-FAE-like_dom"/>
</dbReference>
<evidence type="ECO:0000259" key="2">
    <source>
        <dbReference type="Pfam" id="PF20434"/>
    </source>
</evidence>
<name>A0A848G081_9RHOO</name>
<reference evidence="3 4" key="1">
    <citation type="submission" date="2020-04" db="EMBL/GenBank/DDBJ databases">
        <title>Zoogloea sp. G-4-1-14 isolated from soil.</title>
        <authorList>
            <person name="Dahal R.H."/>
        </authorList>
    </citation>
    <scope>NUCLEOTIDE SEQUENCE [LARGE SCALE GENOMIC DNA]</scope>
    <source>
        <strain evidence="3 4">G-4-1-14</strain>
    </source>
</reference>
<evidence type="ECO:0000313" key="4">
    <source>
        <dbReference type="Proteomes" id="UP000580043"/>
    </source>
</evidence>
<comment type="caution">
    <text evidence="3">The sequence shown here is derived from an EMBL/GenBank/DDBJ whole genome shotgun (WGS) entry which is preliminary data.</text>
</comment>
<dbReference type="Pfam" id="PF20434">
    <property type="entry name" value="BD-FAE"/>
    <property type="match status" value="1"/>
</dbReference>
<dbReference type="InterPro" id="IPR050300">
    <property type="entry name" value="GDXG_lipolytic_enzyme"/>
</dbReference>
<sequence length="302" mass="32058">MVLALLLAVSAQAAGAGPLRDRLREIRAERQASAAPGEANLPSGAQHLGNIAYGSHPAQRFDVYLPARTEAAPVIFVVHGGAWKWGDKEMGRVVDAKVARWVSRGFILVSTNYRMLPDAAPDAQLQDVARALAVAQDKAPSWGGDPQRFVLMGHSAGAHLVALLGAAPRYTGEPGLRPVIGTVALDSAAMDVTAIMNHRHLPLYDAPFGKDPVYWQAMSPIQALAPGAAPLLSVCSTRRDDSCLQADLFAARAGQLGVRAEVLREDLSHGDINAQLGQPGAYTSAVERFLGSLDNGIARRLQ</sequence>
<dbReference type="GO" id="GO:0016787">
    <property type="term" value="F:hydrolase activity"/>
    <property type="evidence" value="ECO:0007669"/>
    <property type="project" value="UniProtKB-KW"/>
</dbReference>
<proteinExistence type="predicted"/>
<dbReference type="Proteomes" id="UP000580043">
    <property type="component" value="Unassembled WGS sequence"/>
</dbReference>
<dbReference type="Gene3D" id="3.40.50.1820">
    <property type="entry name" value="alpha/beta hydrolase"/>
    <property type="match status" value="1"/>
</dbReference>
<evidence type="ECO:0000313" key="3">
    <source>
        <dbReference type="EMBL" id="NML24529.1"/>
    </source>
</evidence>
<dbReference type="AlphaFoldDB" id="A0A848G081"/>
<evidence type="ECO:0000256" key="1">
    <source>
        <dbReference type="ARBA" id="ARBA00022801"/>
    </source>
</evidence>
<dbReference type="SUPFAM" id="SSF53474">
    <property type="entry name" value="alpha/beta-Hydrolases"/>
    <property type="match status" value="1"/>
</dbReference>
<gene>
    <name evidence="3" type="ORF">HHL15_02135</name>
</gene>
<dbReference type="EMBL" id="JABBGA010000001">
    <property type="protein sequence ID" value="NML24529.1"/>
    <property type="molecule type" value="Genomic_DNA"/>
</dbReference>